<organism evidence="8 9">
    <name type="scientific">Parapusillimonas granuli</name>
    <dbReference type="NCBI Taxonomy" id="380911"/>
    <lineage>
        <taxon>Bacteria</taxon>
        <taxon>Pseudomonadati</taxon>
        <taxon>Pseudomonadota</taxon>
        <taxon>Betaproteobacteria</taxon>
        <taxon>Burkholderiales</taxon>
        <taxon>Alcaligenaceae</taxon>
        <taxon>Parapusillimonas</taxon>
    </lineage>
</organism>
<dbReference type="InterPro" id="IPR051311">
    <property type="entry name" value="DedA_domain"/>
</dbReference>
<dbReference type="EMBL" id="JACCEM010000006">
    <property type="protein sequence ID" value="NYT50250.1"/>
    <property type="molecule type" value="Genomic_DNA"/>
</dbReference>
<dbReference type="PANTHER" id="PTHR42709">
    <property type="entry name" value="ALKALINE PHOSPHATASE LIKE PROTEIN"/>
    <property type="match status" value="1"/>
</dbReference>
<dbReference type="Proteomes" id="UP000559809">
    <property type="component" value="Unassembled WGS sequence"/>
</dbReference>
<feature type="transmembrane region" description="Helical" evidence="6">
    <location>
        <begin position="140"/>
        <end position="163"/>
    </location>
</feature>
<evidence type="ECO:0000256" key="3">
    <source>
        <dbReference type="ARBA" id="ARBA00022692"/>
    </source>
</evidence>
<sequence length="201" mass="22706">MASWIESILNTHGVWGVALLMFLENVFPPIPSELIMTLSGFAASRGETSIALVIVAGTLGSLAGALFWYGIGRLFDQERVKRFADRHGRWLTLTRSDLERTDRWFDEHGHWAVLLGRLIPTIRTLISIPAGFSEMPVGRFLIYTSIGTTVWTAFLALFGYWLGNDYQLLEEWLDPVSLGVVALVVVVYVWRFITFPGTRRD</sequence>
<evidence type="ECO:0000313" key="8">
    <source>
        <dbReference type="EMBL" id="NYT50250.1"/>
    </source>
</evidence>
<dbReference type="PANTHER" id="PTHR42709:SF6">
    <property type="entry name" value="UNDECAPRENYL PHOSPHATE TRANSPORTER A"/>
    <property type="match status" value="1"/>
</dbReference>
<reference evidence="8 9" key="1">
    <citation type="submission" date="2020-07" db="EMBL/GenBank/DDBJ databases">
        <title>Taxonomic revisions and descriptions of new bacterial species based on genomic comparisons in the high-G+C-content subgroup of the family Alcaligenaceae.</title>
        <authorList>
            <person name="Szabo A."/>
            <person name="Felfoldi T."/>
        </authorList>
    </citation>
    <scope>NUCLEOTIDE SEQUENCE [LARGE SCALE GENOMIC DNA]</scope>
    <source>
        <strain evidence="8 9">LMG 24012</strain>
    </source>
</reference>
<dbReference type="RefSeq" id="WP_180155993.1">
    <property type="nucleotide sequence ID" value="NZ_JACCEM010000006.1"/>
</dbReference>
<feature type="transmembrane region" description="Helical" evidence="6">
    <location>
        <begin position="175"/>
        <end position="193"/>
    </location>
</feature>
<proteinExistence type="predicted"/>
<evidence type="ECO:0000256" key="2">
    <source>
        <dbReference type="ARBA" id="ARBA00022475"/>
    </source>
</evidence>
<keyword evidence="4 6" id="KW-1133">Transmembrane helix</keyword>
<evidence type="ECO:0000313" key="9">
    <source>
        <dbReference type="Proteomes" id="UP000559809"/>
    </source>
</evidence>
<name>A0A853G5J5_9BURK</name>
<dbReference type="Pfam" id="PF09335">
    <property type="entry name" value="VTT_dom"/>
    <property type="match status" value="1"/>
</dbReference>
<feature type="domain" description="VTT" evidence="7">
    <location>
        <begin position="30"/>
        <end position="160"/>
    </location>
</feature>
<keyword evidence="3 6" id="KW-0812">Transmembrane</keyword>
<gene>
    <name evidence="8" type="ORF">H0A72_13100</name>
</gene>
<keyword evidence="9" id="KW-1185">Reference proteome</keyword>
<keyword evidence="5 6" id="KW-0472">Membrane</keyword>
<evidence type="ECO:0000256" key="5">
    <source>
        <dbReference type="ARBA" id="ARBA00023136"/>
    </source>
</evidence>
<dbReference type="AlphaFoldDB" id="A0A853G5J5"/>
<dbReference type="InterPro" id="IPR032816">
    <property type="entry name" value="VTT_dom"/>
</dbReference>
<keyword evidence="2" id="KW-1003">Cell membrane</keyword>
<evidence type="ECO:0000256" key="4">
    <source>
        <dbReference type="ARBA" id="ARBA00022989"/>
    </source>
</evidence>
<feature type="transmembrane region" description="Helical" evidence="6">
    <location>
        <begin position="50"/>
        <end position="71"/>
    </location>
</feature>
<accession>A0A853G5J5</accession>
<comment type="caution">
    <text evidence="8">The sequence shown here is derived from an EMBL/GenBank/DDBJ whole genome shotgun (WGS) entry which is preliminary data.</text>
</comment>
<evidence type="ECO:0000256" key="1">
    <source>
        <dbReference type="ARBA" id="ARBA00004651"/>
    </source>
</evidence>
<feature type="transmembrane region" description="Helical" evidence="6">
    <location>
        <begin position="12"/>
        <end position="30"/>
    </location>
</feature>
<dbReference type="GO" id="GO:0005886">
    <property type="term" value="C:plasma membrane"/>
    <property type="evidence" value="ECO:0007669"/>
    <property type="project" value="UniProtKB-SubCell"/>
</dbReference>
<protein>
    <submittedName>
        <fullName evidence="8">DedA family protein</fullName>
    </submittedName>
</protein>
<evidence type="ECO:0000256" key="6">
    <source>
        <dbReference type="SAM" id="Phobius"/>
    </source>
</evidence>
<evidence type="ECO:0000259" key="7">
    <source>
        <dbReference type="Pfam" id="PF09335"/>
    </source>
</evidence>
<comment type="subcellular location">
    <subcellularLocation>
        <location evidence="1">Cell membrane</location>
        <topology evidence="1">Multi-pass membrane protein</topology>
    </subcellularLocation>
</comment>